<keyword evidence="1" id="KW-0472">Membrane</keyword>
<feature type="transmembrane region" description="Helical" evidence="1">
    <location>
        <begin position="28"/>
        <end position="51"/>
    </location>
</feature>
<organism evidence="2 3">
    <name type="scientific">Microbacterium lacus</name>
    <dbReference type="NCBI Taxonomy" id="415217"/>
    <lineage>
        <taxon>Bacteria</taxon>
        <taxon>Bacillati</taxon>
        <taxon>Actinomycetota</taxon>
        <taxon>Actinomycetes</taxon>
        <taxon>Micrococcales</taxon>
        <taxon>Microbacteriaceae</taxon>
        <taxon>Microbacterium</taxon>
    </lineage>
</organism>
<evidence type="ECO:0000313" key="3">
    <source>
        <dbReference type="Proteomes" id="UP001500596"/>
    </source>
</evidence>
<accession>A0ABN2GUM3</accession>
<protein>
    <submittedName>
        <fullName evidence="2">Uncharacterized protein</fullName>
    </submittedName>
</protein>
<proteinExistence type="predicted"/>
<dbReference type="RefSeq" id="WP_344054224.1">
    <property type="nucleotide sequence ID" value="NZ_BAAAPK010000001.1"/>
</dbReference>
<keyword evidence="3" id="KW-1185">Reference proteome</keyword>
<dbReference type="Proteomes" id="UP001500596">
    <property type="component" value="Unassembled WGS sequence"/>
</dbReference>
<keyword evidence="1" id="KW-0812">Transmembrane</keyword>
<dbReference type="EMBL" id="BAAAPK010000001">
    <property type="protein sequence ID" value="GAA1676448.1"/>
    <property type="molecule type" value="Genomic_DNA"/>
</dbReference>
<name>A0ABN2GUM3_9MICO</name>
<feature type="transmembrane region" description="Helical" evidence="1">
    <location>
        <begin position="89"/>
        <end position="114"/>
    </location>
</feature>
<keyword evidence="1" id="KW-1133">Transmembrane helix</keyword>
<reference evidence="2 3" key="1">
    <citation type="journal article" date="2019" name="Int. J. Syst. Evol. Microbiol.">
        <title>The Global Catalogue of Microorganisms (GCM) 10K type strain sequencing project: providing services to taxonomists for standard genome sequencing and annotation.</title>
        <authorList>
            <consortium name="The Broad Institute Genomics Platform"/>
            <consortium name="The Broad Institute Genome Sequencing Center for Infectious Disease"/>
            <person name="Wu L."/>
            <person name="Ma J."/>
        </authorList>
    </citation>
    <scope>NUCLEOTIDE SEQUENCE [LARGE SCALE GENOMIC DNA]</scope>
    <source>
        <strain evidence="2 3">JCM 15575</strain>
    </source>
</reference>
<feature type="transmembrane region" description="Helical" evidence="1">
    <location>
        <begin position="6"/>
        <end position="21"/>
    </location>
</feature>
<evidence type="ECO:0000256" key="1">
    <source>
        <dbReference type="SAM" id="Phobius"/>
    </source>
</evidence>
<comment type="caution">
    <text evidence="2">The sequence shown here is derived from an EMBL/GenBank/DDBJ whole genome shotgun (WGS) entry which is preliminary data.</text>
</comment>
<evidence type="ECO:0000313" key="2">
    <source>
        <dbReference type="EMBL" id="GAA1676448.1"/>
    </source>
</evidence>
<sequence>MLLVFLGLYIVLAVGSLVMGVRSRSRRALVCGLVALGFAAASALVSAVYAAGVTHWTVSVLDLLLSPLPESVLEPQSVTETVAGLGVPVIVMSTVELVVAIALWAVPVTGIVAASRTGSRA</sequence>
<gene>
    <name evidence="2" type="ORF">GCM10009807_20580</name>
</gene>